<dbReference type="InterPro" id="IPR004441">
    <property type="entry name" value="rRNA_MeTrfase_TrmH"/>
</dbReference>
<feature type="region of interest" description="Disordered" evidence="4">
    <location>
        <begin position="1"/>
        <end position="78"/>
    </location>
</feature>
<dbReference type="Proteomes" id="UP000250462">
    <property type="component" value="Unassembled WGS sequence"/>
</dbReference>
<dbReference type="GO" id="GO:0005829">
    <property type="term" value="C:cytosol"/>
    <property type="evidence" value="ECO:0007669"/>
    <property type="project" value="TreeGrafter"/>
</dbReference>
<dbReference type="GO" id="GO:0006396">
    <property type="term" value="P:RNA processing"/>
    <property type="evidence" value="ECO:0007669"/>
    <property type="project" value="InterPro"/>
</dbReference>
<proteinExistence type="inferred from homology"/>
<dbReference type="CDD" id="cd18103">
    <property type="entry name" value="SpoU-like_RlmB"/>
    <property type="match status" value="1"/>
</dbReference>
<dbReference type="RefSeq" id="WP_112256968.1">
    <property type="nucleotide sequence ID" value="NZ_QMIG01000002.1"/>
</dbReference>
<dbReference type="OrthoDB" id="9785673at2"/>
<keyword evidence="3 6" id="KW-0808">Transferase</keyword>
<dbReference type="AlphaFoldDB" id="A0A329R3F0"/>
<dbReference type="SMART" id="SM00967">
    <property type="entry name" value="SpoU_sub_bind"/>
    <property type="match status" value="1"/>
</dbReference>
<dbReference type="EMBL" id="QMIG01000002">
    <property type="protein sequence ID" value="RAW18012.1"/>
    <property type="molecule type" value="Genomic_DNA"/>
</dbReference>
<dbReference type="InterPro" id="IPR029064">
    <property type="entry name" value="Ribosomal_eL30-like_sf"/>
</dbReference>
<dbReference type="InterPro" id="IPR001537">
    <property type="entry name" value="SpoU_MeTrfase"/>
</dbReference>
<evidence type="ECO:0000313" key="6">
    <source>
        <dbReference type="EMBL" id="RAW18012.1"/>
    </source>
</evidence>
<sequence>MPGNSRRRGAVRKPGTKKGMQVGSGGQRRRGLEGKGPTPRAEDRTGHPAARKAAKKKQQGPKRSGGAGARGRAASAETVAGRNAVVEALRAEVPVKALYVAERIDSDSRVREVLRAASERGLPLLETPRAELDRLTGDAVHQGVALTMPPYEYSHPDELVESAYDAAEAPLIVAVDGVTDPRNLGSVVRSAAAFGAHGVVVPERRSAGMTVGAWKTSAGAAARTPVARATNVARTLRAYHDAGLFVVGLDGAGEIDVADAAVLDQPLCLVVGGEGAGMSRVVTQSCDLVARIPIAREVESLNAGVAAGVALYEIARARR</sequence>
<gene>
    <name evidence="6" type="ORF">DPM12_04030</name>
</gene>
<feature type="domain" description="RNA 2-O ribose methyltransferase substrate binding" evidence="5">
    <location>
        <begin position="78"/>
        <end position="154"/>
    </location>
</feature>
<protein>
    <submittedName>
        <fullName evidence="6">23S rRNA (Guanosine(2251)-2'-O)-methyltransferase RlmB</fullName>
    </submittedName>
</protein>
<evidence type="ECO:0000259" key="5">
    <source>
        <dbReference type="SMART" id="SM00967"/>
    </source>
</evidence>
<feature type="compositionally biased region" description="Basic residues" evidence="4">
    <location>
        <begin position="1"/>
        <end position="16"/>
    </location>
</feature>
<reference evidence="6 7" key="1">
    <citation type="submission" date="2018-06" db="EMBL/GenBank/DDBJ databases">
        <title>Phytoactinopolyspora halophila sp. nov., a novel halophilic actinomycete isolated from a saline soil in China.</title>
        <authorList>
            <person name="Tang S.-K."/>
        </authorList>
    </citation>
    <scope>NUCLEOTIDE SEQUENCE [LARGE SCALE GENOMIC DNA]</scope>
    <source>
        <strain evidence="6 7">YIM 96934</strain>
    </source>
</reference>
<keyword evidence="7" id="KW-1185">Reference proteome</keyword>
<evidence type="ECO:0000256" key="3">
    <source>
        <dbReference type="ARBA" id="ARBA00022679"/>
    </source>
</evidence>
<dbReference type="PANTHER" id="PTHR46429:SF1">
    <property type="entry name" value="23S RRNA (GUANOSINE-2'-O-)-METHYLTRANSFERASE RLMB"/>
    <property type="match status" value="1"/>
</dbReference>
<evidence type="ECO:0000313" key="7">
    <source>
        <dbReference type="Proteomes" id="UP000250462"/>
    </source>
</evidence>
<evidence type="ECO:0000256" key="1">
    <source>
        <dbReference type="ARBA" id="ARBA00007228"/>
    </source>
</evidence>
<dbReference type="SUPFAM" id="SSF55315">
    <property type="entry name" value="L30e-like"/>
    <property type="match status" value="1"/>
</dbReference>
<dbReference type="GO" id="GO:0032259">
    <property type="term" value="P:methylation"/>
    <property type="evidence" value="ECO:0007669"/>
    <property type="project" value="UniProtKB-KW"/>
</dbReference>
<dbReference type="PANTHER" id="PTHR46429">
    <property type="entry name" value="23S RRNA (GUANOSINE-2'-O-)-METHYLTRANSFERASE RLMB"/>
    <property type="match status" value="1"/>
</dbReference>
<name>A0A329R3F0_9ACTN</name>
<accession>A0A329R3F0</accession>
<dbReference type="Pfam" id="PF00588">
    <property type="entry name" value="SpoU_methylase"/>
    <property type="match status" value="1"/>
</dbReference>
<comment type="caution">
    <text evidence="6">The sequence shown here is derived from an EMBL/GenBank/DDBJ whole genome shotgun (WGS) entry which is preliminary data.</text>
</comment>
<dbReference type="GO" id="GO:0008173">
    <property type="term" value="F:RNA methyltransferase activity"/>
    <property type="evidence" value="ECO:0007669"/>
    <property type="project" value="InterPro"/>
</dbReference>
<organism evidence="6 7">
    <name type="scientific">Phytoactinopolyspora halophila</name>
    <dbReference type="NCBI Taxonomy" id="1981511"/>
    <lineage>
        <taxon>Bacteria</taxon>
        <taxon>Bacillati</taxon>
        <taxon>Actinomycetota</taxon>
        <taxon>Actinomycetes</taxon>
        <taxon>Jiangellales</taxon>
        <taxon>Jiangellaceae</taxon>
        <taxon>Phytoactinopolyspora</taxon>
    </lineage>
</organism>
<dbReference type="NCBIfam" id="TIGR00186">
    <property type="entry name" value="rRNA_methyl_3"/>
    <property type="match status" value="1"/>
</dbReference>
<dbReference type="SUPFAM" id="SSF75217">
    <property type="entry name" value="alpha/beta knot"/>
    <property type="match status" value="1"/>
</dbReference>
<dbReference type="InterPro" id="IPR029028">
    <property type="entry name" value="Alpha/beta_knot_MTases"/>
</dbReference>
<evidence type="ECO:0000256" key="4">
    <source>
        <dbReference type="SAM" id="MobiDB-lite"/>
    </source>
</evidence>
<keyword evidence="2 6" id="KW-0489">Methyltransferase</keyword>
<dbReference type="InterPro" id="IPR013123">
    <property type="entry name" value="SpoU_subst-bd"/>
</dbReference>
<comment type="similarity">
    <text evidence="1">Belongs to the class IV-like SAM-binding methyltransferase superfamily. RNA methyltransferase TrmH family.</text>
</comment>
<dbReference type="GO" id="GO:0003723">
    <property type="term" value="F:RNA binding"/>
    <property type="evidence" value="ECO:0007669"/>
    <property type="project" value="InterPro"/>
</dbReference>
<dbReference type="Pfam" id="PF08032">
    <property type="entry name" value="SpoU_sub_bind"/>
    <property type="match status" value="1"/>
</dbReference>
<dbReference type="Gene3D" id="3.30.1330.30">
    <property type="match status" value="1"/>
</dbReference>
<feature type="compositionally biased region" description="Basic residues" evidence="4">
    <location>
        <begin position="49"/>
        <end position="60"/>
    </location>
</feature>
<dbReference type="InterPro" id="IPR029026">
    <property type="entry name" value="tRNA_m1G_MTases_N"/>
</dbReference>
<evidence type="ECO:0000256" key="2">
    <source>
        <dbReference type="ARBA" id="ARBA00022603"/>
    </source>
</evidence>
<dbReference type="Gene3D" id="3.40.1280.10">
    <property type="match status" value="1"/>
</dbReference>